<evidence type="ECO:0000256" key="2">
    <source>
        <dbReference type="SAM" id="MobiDB-lite"/>
    </source>
</evidence>
<feature type="region of interest" description="Disordered" evidence="2">
    <location>
        <begin position="1289"/>
        <end position="1326"/>
    </location>
</feature>
<feature type="region of interest" description="Disordered" evidence="2">
    <location>
        <begin position="1699"/>
        <end position="1806"/>
    </location>
</feature>
<feature type="region of interest" description="Disordered" evidence="2">
    <location>
        <begin position="239"/>
        <end position="321"/>
    </location>
</feature>
<feature type="compositionally biased region" description="Basic and acidic residues" evidence="2">
    <location>
        <begin position="1715"/>
        <end position="1724"/>
    </location>
</feature>
<feature type="compositionally biased region" description="Low complexity" evidence="2">
    <location>
        <begin position="110"/>
        <end position="119"/>
    </location>
</feature>
<feature type="coiled-coil region" evidence="1">
    <location>
        <begin position="546"/>
        <end position="1202"/>
    </location>
</feature>
<dbReference type="Proteomes" id="UP000002037">
    <property type="component" value="Unassembled WGS sequence"/>
</dbReference>
<organism evidence="3 4">
    <name type="scientific">Candida tropicalis (strain ATCC MYA-3404 / T1)</name>
    <name type="common">Yeast</name>
    <dbReference type="NCBI Taxonomy" id="294747"/>
    <lineage>
        <taxon>Eukaryota</taxon>
        <taxon>Fungi</taxon>
        <taxon>Dikarya</taxon>
        <taxon>Ascomycota</taxon>
        <taxon>Saccharomycotina</taxon>
        <taxon>Pichiomycetes</taxon>
        <taxon>Debaryomycetaceae</taxon>
        <taxon>Candida/Lodderomyces clade</taxon>
        <taxon>Candida</taxon>
    </lineage>
</organism>
<dbReference type="STRING" id="294747.C5M298"/>
<dbReference type="GeneID" id="8297283"/>
<feature type="compositionally biased region" description="Basic residues" evidence="2">
    <location>
        <begin position="2000"/>
        <end position="2017"/>
    </location>
</feature>
<feature type="compositionally biased region" description="Basic and acidic residues" evidence="2">
    <location>
        <begin position="1669"/>
        <end position="1682"/>
    </location>
</feature>
<feature type="compositionally biased region" description="Basic and acidic residues" evidence="2">
    <location>
        <begin position="1372"/>
        <end position="1389"/>
    </location>
</feature>
<feature type="region of interest" description="Disordered" evidence="2">
    <location>
        <begin position="137"/>
        <end position="196"/>
    </location>
</feature>
<dbReference type="RefSeq" id="XP_002545406.1">
    <property type="nucleotide sequence ID" value="XM_002545360.1"/>
</dbReference>
<feature type="compositionally biased region" description="Low complexity" evidence="2">
    <location>
        <begin position="176"/>
        <end position="185"/>
    </location>
</feature>
<feature type="compositionally biased region" description="Basic and acidic residues" evidence="2">
    <location>
        <begin position="1560"/>
        <end position="1578"/>
    </location>
</feature>
<feature type="compositionally biased region" description="Basic and acidic residues" evidence="2">
    <location>
        <begin position="1313"/>
        <end position="1326"/>
    </location>
</feature>
<dbReference type="OrthoDB" id="10693272at2759"/>
<feature type="region of interest" description="Disordered" evidence="2">
    <location>
        <begin position="1354"/>
        <end position="1406"/>
    </location>
</feature>
<evidence type="ECO:0000313" key="3">
    <source>
        <dbReference type="EMBL" id="EER35448.1"/>
    </source>
</evidence>
<feature type="compositionally biased region" description="Low complexity" evidence="2">
    <location>
        <begin position="1858"/>
        <end position="1871"/>
    </location>
</feature>
<keyword evidence="1" id="KW-0175">Coiled coil</keyword>
<feature type="compositionally biased region" description="Low complexity" evidence="2">
    <location>
        <begin position="1524"/>
        <end position="1537"/>
    </location>
</feature>
<dbReference type="EMBL" id="GG692395">
    <property type="protein sequence ID" value="EER35448.1"/>
    <property type="molecule type" value="Genomic_DNA"/>
</dbReference>
<name>C5M298_CANTT</name>
<reference evidence="3 4" key="1">
    <citation type="journal article" date="2009" name="Nature">
        <title>Evolution of pathogenicity and sexual reproduction in eight Candida genomes.</title>
        <authorList>
            <person name="Butler G."/>
            <person name="Rasmussen M.D."/>
            <person name="Lin M.F."/>
            <person name="Santos M.A."/>
            <person name="Sakthikumar S."/>
            <person name="Munro C.A."/>
            <person name="Rheinbay E."/>
            <person name="Grabherr M."/>
            <person name="Forche A."/>
            <person name="Reedy J.L."/>
            <person name="Agrafioti I."/>
            <person name="Arnaud M.B."/>
            <person name="Bates S."/>
            <person name="Brown A.J."/>
            <person name="Brunke S."/>
            <person name="Costanzo M.C."/>
            <person name="Fitzpatrick D.A."/>
            <person name="de Groot P.W."/>
            <person name="Harris D."/>
            <person name="Hoyer L.L."/>
            <person name="Hube B."/>
            <person name="Klis F.M."/>
            <person name="Kodira C."/>
            <person name="Lennard N."/>
            <person name="Logue M.E."/>
            <person name="Martin R."/>
            <person name="Neiman A.M."/>
            <person name="Nikolaou E."/>
            <person name="Quail M.A."/>
            <person name="Quinn J."/>
            <person name="Santos M.C."/>
            <person name="Schmitzberger F.F."/>
            <person name="Sherlock G."/>
            <person name="Shah P."/>
            <person name="Silverstein K.A."/>
            <person name="Skrzypek M.S."/>
            <person name="Soll D."/>
            <person name="Staggs R."/>
            <person name="Stansfield I."/>
            <person name="Stumpf M.P."/>
            <person name="Sudbery P.E."/>
            <person name="Srikantha T."/>
            <person name="Zeng Q."/>
            <person name="Berman J."/>
            <person name="Berriman M."/>
            <person name="Heitman J."/>
            <person name="Gow N.A."/>
            <person name="Lorenz M.C."/>
            <person name="Birren B.W."/>
            <person name="Kellis M."/>
            <person name="Cuomo C.A."/>
        </authorList>
    </citation>
    <scope>NUCLEOTIDE SEQUENCE [LARGE SCALE GENOMIC DNA]</scope>
    <source>
        <strain evidence="4">ATCC MYA-3404 / T1</strain>
    </source>
</reference>
<dbReference type="VEuPathDB" id="FungiDB:CTRG_00187"/>
<feature type="compositionally biased region" description="Basic and acidic residues" evidence="2">
    <location>
        <begin position="1889"/>
        <end position="1904"/>
    </location>
</feature>
<feature type="compositionally biased region" description="Basic and acidic residues" evidence="2">
    <location>
        <begin position="305"/>
        <end position="314"/>
    </location>
</feature>
<evidence type="ECO:0000313" key="4">
    <source>
        <dbReference type="Proteomes" id="UP000002037"/>
    </source>
</evidence>
<protein>
    <submittedName>
        <fullName evidence="3">Uncharacterized protein</fullName>
    </submittedName>
</protein>
<feature type="compositionally biased region" description="Polar residues" evidence="2">
    <location>
        <begin position="93"/>
        <end position="102"/>
    </location>
</feature>
<dbReference type="KEGG" id="ctp:CTRG_00187"/>
<feature type="compositionally biased region" description="Polar residues" evidence="2">
    <location>
        <begin position="254"/>
        <end position="271"/>
    </location>
</feature>
<sequence>MLPSYLHQKMKILNQINLSKMKLQQKILQRSPKQPSIPIVIEVIEFSDIETEDQSTQLSRPRQSQSSTEVTSQNTKPQLIVSQASTQTTQSQEENPIVQSGQPAEPAEPTQTSQQTSQQFHQVNTDLDSITPRTVNENDEHVQTRIPESQQEGTTVADTQESSISQRSTQSRVGFSQDSTDSSSSNKHLNKVKRINPASIIPATRIQKSKNVFRLLNSSDEDSDIDETMESLAAEVEIENLNSNREQPNESGKESNSLNEGEEAVQTSNTTEEPRPVVANQQAPEDSDTVMEPADAPAQVGTGASEKDDSDRSETVMGRTTVPDGEIIDEPIEIIEAVEPTPVQSSESPINISTATRETHEREVVASIMSQQPVGESIPGIGGPAMNEGQQESTYTPPDNDESAIVNTVQMGINPKNSQLQQNIVPETADQEKDLLRKAVQELKMKLREAERTIEQEKNEKEVVEQNFKEAQSDYQSRFKELSQQIKSSELKFNREEVARQQAERELINLEQKVNEYFESQGLVDKQFNQRVSELENHLIGVQSSLETEQKNRERIANVLSRERQEWTKELRETEMLIQKEKTARLEVESHLQRARQENLRLSIEISRTREVVNGKEETSLINVSELEQQLSDTRTEIEKLKRLRRIDEEENRKLQVANDSLRNQLATAISNANNETNSKIQIKEKLSQYDKKINELSAELSASQSELQKASMRGVFAEQQNETLKNELDAATKEVKQLIERLKITMEAHSSVTQILKSVSDAKKGVEQKVEELENQLAIAIEDAQKDRTACENAEKKLAISLENAKELAETQSIVAADKEVAAREKFQLEIQRIESERDQARREAKELTDRLEATNIAYNSEKEKYVSKDRELQKAKEMLSQVTRRMQAAAEVHRHEIQVRVTREANAVNHANVLASNLHKLQIKFKEVEEDNRILQHEVANFNTTMQNVIESRDAVAREVNALQQNISMYRLQSDSERALRHSAEKSNEEAQATLKQVTDERDELLGQLQGATEARWNSARTAAEAIRELESYRARMDKEIMELQKREASAREALDLEQGAREIAENASRRVNNEFNNIKDQLVAARNALEAEKSSKDIVENARVSLEKDLNERTEEYEKVKEELEKSIENLSQEVEDAKKVIENERVERETLQKSHDQAIECYKEQQRELLQRIASMTVENMAIQRDFAENTAANLSREEPVHLEISESDEVNNGDAMEIDNENELIEDNEPQSSIANAESVEKENPLDEVADQLGDDESKKTGDIMIADISDDYDMQDYINLNTSISKEDEDQNSKESESQEFNSVQDEPNKGNENDDEIMKEREIVNIGQELVIIEQELVSIGQQVASIQQQEEEINSEQEIVNNKQDNDGSKEQEEVNNKQDEINGPSVVKEATTETNDPAKIVKEEVVQNLKESIDEEMYDTLEDSDPEFAKEMDLGYQKHHSIRSSTQINQVLVNRTMSADEIQSQKSDERVYSSSVDTEAISSSAKSQGFATSTQIFDEQRTIAKQTIDLRLNKSLSTSDSASVSASLESEEHQEQINPSKQQPEEEIDEFKELSYIEQELESRNDRRTLPSVTPKESTEDSGETDHNQSTNVSEPATHEANEIDLPMVTELDATIAGSSKGTDHSNEETSPLESVSDEPPVNVFENVYHSSLQQESQAEDDKGESVEDSERSKIVRELIDGVAVDVIMLSSDSEDDDDDDEVEEITIKESETSVKKLVHTPKESNTTDDENIAEAGSRDDNYTPPIASSSGVSSSREESTGLTSREGSAKLSSMEDESNHPSNDAESESGNKDDGNFVLLSKIKRAFSQRYKEVEGSAPSGESDVDLACMVDDIEKFKFRSWHKKSFETSNSDTGSSGSSSIEEDESEDSEDGSTGKCTSEEVKRTKDGLDRFKGSNGNDNDSKTSHIRKPKPTVTIDEIELVPFEPSSPNTRTIEKLNNVIDDLLDSTIKSSSKSSQSQEETAHSSQSSTTASSSVYNVPFSPTIKANKSNRAKARKKRRQALKNR</sequence>
<feature type="compositionally biased region" description="Acidic residues" evidence="2">
    <location>
        <begin position="1702"/>
        <end position="1714"/>
    </location>
</feature>
<feature type="compositionally biased region" description="Low complexity" evidence="2">
    <location>
        <begin position="1961"/>
        <end position="1986"/>
    </location>
</feature>
<gene>
    <name evidence="3" type="ORF">CTRG_00187</name>
</gene>
<dbReference type="HOGENOM" id="CLU_233632_0_0_1"/>
<keyword evidence="4" id="KW-1185">Reference proteome</keyword>
<proteinExistence type="predicted"/>
<feature type="compositionally biased region" description="Acidic residues" evidence="2">
    <location>
        <begin position="1872"/>
        <end position="1882"/>
    </location>
</feature>
<feature type="region of interest" description="Disordered" evidence="2">
    <location>
        <begin position="50"/>
        <end position="122"/>
    </location>
</feature>
<feature type="coiled-coil region" evidence="1">
    <location>
        <begin position="433"/>
        <end position="520"/>
    </location>
</feature>
<feature type="region of interest" description="Disordered" evidence="2">
    <location>
        <begin position="1961"/>
        <end position="2017"/>
    </location>
</feature>
<feature type="region of interest" description="Disordered" evidence="2">
    <location>
        <begin position="1518"/>
        <end position="1682"/>
    </location>
</feature>
<feature type="compositionally biased region" description="Polar residues" evidence="2">
    <location>
        <begin position="1481"/>
        <end position="1504"/>
    </location>
</feature>
<feature type="compositionally biased region" description="Polar residues" evidence="2">
    <location>
        <begin position="146"/>
        <end position="174"/>
    </location>
</feature>
<feature type="region of interest" description="Disordered" evidence="2">
    <location>
        <begin position="1855"/>
        <end position="1927"/>
    </location>
</feature>
<evidence type="ECO:0000256" key="1">
    <source>
        <dbReference type="SAM" id="Coils"/>
    </source>
</evidence>
<feature type="compositionally biased region" description="Low complexity" evidence="2">
    <location>
        <begin position="82"/>
        <end position="92"/>
    </location>
</feature>
<feature type="region of interest" description="Disordered" evidence="2">
    <location>
        <begin position="1468"/>
        <end position="1504"/>
    </location>
</feature>
<accession>C5M298</accession>
<feature type="compositionally biased region" description="Polar residues" evidence="2">
    <location>
        <begin position="54"/>
        <end position="81"/>
    </location>
</feature>